<organism evidence="1 2">
    <name type="scientific">Botryotinia fuckeliana (strain T4)</name>
    <name type="common">Noble rot fungus</name>
    <name type="synonym">Botrytis cinerea</name>
    <dbReference type="NCBI Taxonomy" id="999810"/>
    <lineage>
        <taxon>Eukaryota</taxon>
        <taxon>Fungi</taxon>
        <taxon>Dikarya</taxon>
        <taxon>Ascomycota</taxon>
        <taxon>Pezizomycotina</taxon>
        <taxon>Leotiomycetes</taxon>
        <taxon>Helotiales</taxon>
        <taxon>Sclerotiniaceae</taxon>
        <taxon>Botrytis</taxon>
    </lineage>
</organism>
<proteinExistence type="predicted"/>
<reference evidence="2" key="1">
    <citation type="journal article" date="2011" name="PLoS Genet.">
        <title>Genomic analysis of the necrotrophic fungal pathogens Sclerotinia sclerotiorum and Botrytis cinerea.</title>
        <authorList>
            <person name="Amselem J."/>
            <person name="Cuomo C.A."/>
            <person name="van Kan J.A."/>
            <person name="Viaud M."/>
            <person name="Benito E.P."/>
            <person name="Couloux A."/>
            <person name="Coutinho P.M."/>
            <person name="de Vries R.P."/>
            <person name="Dyer P.S."/>
            <person name="Fillinger S."/>
            <person name="Fournier E."/>
            <person name="Gout L."/>
            <person name="Hahn M."/>
            <person name="Kohn L."/>
            <person name="Lapalu N."/>
            <person name="Plummer K.M."/>
            <person name="Pradier J.M."/>
            <person name="Quevillon E."/>
            <person name="Sharon A."/>
            <person name="Simon A."/>
            <person name="ten Have A."/>
            <person name="Tudzynski B."/>
            <person name="Tudzynski P."/>
            <person name="Wincker P."/>
            <person name="Andrew M."/>
            <person name="Anthouard V."/>
            <person name="Beever R.E."/>
            <person name="Beffa R."/>
            <person name="Benoit I."/>
            <person name="Bouzid O."/>
            <person name="Brault B."/>
            <person name="Chen Z."/>
            <person name="Choquer M."/>
            <person name="Collemare J."/>
            <person name="Cotton P."/>
            <person name="Danchin E.G."/>
            <person name="Da Silva C."/>
            <person name="Gautier A."/>
            <person name="Giraud C."/>
            <person name="Giraud T."/>
            <person name="Gonzalez C."/>
            <person name="Grossetete S."/>
            <person name="Guldener U."/>
            <person name="Henrissat B."/>
            <person name="Howlett B.J."/>
            <person name="Kodira C."/>
            <person name="Kretschmer M."/>
            <person name="Lappartient A."/>
            <person name="Leroch M."/>
            <person name="Levis C."/>
            <person name="Mauceli E."/>
            <person name="Neuveglise C."/>
            <person name="Oeser B."/>
            <person name="Pearson M."/>
            <person name="Poulain J."/>
            <person name="Poussereau N."/>
            <person name="Quesneville H."/>
            <person name="Rascle C."/>
            <person name="Schumacher J."/>
            <person name="Segurens B."/>
            <person name="Sexton A."/>
            <person name="Silva E."/>
            <person name="Sirven C."/>
            <person name="Soanes D.M."/>
            <person name="Talbot N.J."/>
            <person name="Templeton M."/>
            <person name="Yandava C."/>
            <person name="Yarden O."/>
            <person name="Zeng Q."/>
            <person name="Rollins J.A."/>
            <person name="Lebrun M.H."/>
            <person name="Dickman M."/>
        </authorList>
    </citation>
    <scope>NUCLEOTIDE SEQUENCE [LARGE SCALE GENOMIC DNA]</scope>
    <source>
        <strain evidence="2">T4</strain>
    </source>
</reference>
<dbReference type="Proteomes" id="UP000008177">
    <property type="component" value="Unplaced contigs"/>
</dbReference>
<dbReference type="InParanoid" id="G2XN94"/>
<name>G2XN94_BOTF4</name>
<sequence>MKISWRFFRVSLRCVPQTHAITDASAFNFLKTKLSRRD</sequence>
<dbReference type="HOGENOM" id="CLU_3335448_0_0_1"/>
<protein>
    <submittedName>
        <fullName evidence="1">Uncharacterized protein</fullName>
    </submittedName>
</protein>
<evidence type="ECO:0000313" key="2">
    <source>
        <dbReference type="Proteomes" id="UP000008177"/>
    </source>
</evidence>
<dbReference type="EMBL" id="FQ790245">
    <property type="protein sequence ID" value="CCD42350.1"/>
    <property type="molecule type" value="Genomic_DNA"/>
</dbReference>
<gene>
    <name evidence="1" type="ORF">BofuT4_uP014780.1</name>
</gene>
<accession>G2XN94</accession>
<dbReference type="AlphaFoldDB" id="G2XN94"/>
<evidence type="ECO:0000313" key="1">
    <source>
        <dbReference type="EMBL" id="CCD42350.1"/>
    </source>
</evidence>